<dbReference type="RefSeq" id="WP_158759392.1">
    <property type="nucleotide sequence ID" value="NZ_CP046910.1"/>
</dbReference>
<feature type="domain" description="HTH cro/C1-type" evidence="4">
    <location>
        <begin position="134"/>
        <end position="163"/>
    </location>
</feature>
<accession>A0A7Z2G747</accession>
<dbReference type="InterPro" id="IPR001387">
    <property type="entry name" value="Cro/C1-type_HTH"/>
</dbReference>
<dbReference type="InterPro" id="IPR050807">
    <property type="entry name" value="TransReg_Diox_bact_type"/>
</dbReference>
<keyword evidence="6" id="KW-1185">Reference proteome</keyword>
<dbReference type="PROSITE" id="PS50943">
    <property type="entry name" value="HTH_CROC1"/>
    <property type="match status" value="2"/>
</dbReference>
<dbReference type="InterPro" id="IPR010982">
    <property type="entry name" value="Lambda_DNA-bd_dom_sf"/>
</dbReference>
<keyword evidence="2" id="KW-0238">DNA-binding</keyword>
<dbReference type="SUPFAM" id="SSF47413">
    <property type="entry name" value="lambda repressor-like DNA-binding domains"/>
    <property type="match status" value="2"/>
</dbReference>
<evidence type="ECO:0000313" key="6">
    <source>
        <dbReference type="Proteomes" id="UP000434209"/>
    </source>
</evidence>
<protein>
    <submittedName>
        <fullName evidence="5">Helix-turn-helix domain-containing protein</fullName>
    </submittedName>
</protein>
<dbReference type="PANTHER" id="PTHR46797">
    <property type="entry name" value="HTH-TYPE TRANSCRIPTIONAL REGULATOR"/>
    <property type="match status" value="1"/>
</dbReference>
<dbReference type="Proteomes" id="UP000434209">
    <property type="component" value="Chromosome 2"/>
</dbReference>
<keyword evidence="3" id="KW-0804">Transcription</keyword>
<keyword evidence="1" id="KW-0805">Transcription regulation</keyword>
<dbReference type="GO" id="GO:0005829">
    <property type="term" value="C:cytosol"/>
    <property type="evidence" value="ECO:0007669"/>
    <property type="project" value="TreeGrafter"/>
</dbReference>
<reference evidence="5 6" key="1">
    <citation type="submission" date="2019-12" db="EMBL/GenBank/DDBJ databases">
        <title>Paraburkholderia acidiphila 7Q-K02 sp. nov and Paraburkholderia acidisoli DHF22 sp. nov., two strains isolated from forest soil.</title>
        <authorList>
            <person name="Gao Z."/>
            <person name="Qiu L."/>
        </authorList>
    </citation>
    <scope>NUCLEOTIDE SEQUENCE [LARGE SCALE GENOMIC DNA]</scope>
    <source>
        <strain evidence="5 6">7Q-K02</strain>
    </source>
</reference>
<dbReference type="EMBL" id="CP046910">
    <property type="protein sequence ID" value="QGZ56430.1"/>
    <property type="molecule type" value="Genomic_DNA"/>
</dbReference>
<name>A0A7Z2G747_9BURK</name>
<evidence type="ECO:0000256" key="3">
    <source>
        <dbReference type="ARBA" id="ARBA00023163"/>
    </source>
</evidence>
<proteinExistence type="predicted"/>
<evidence type="ECO:0000259" key="4">
    <source>
        <dbReference type="PROSITE" id="PS50943"/>
    </source>
</evidence>
<gene>
    <name evidence="5" type="ORF">FAZ97_15695</name>
</gene>
<dbReference type="Pfam" id="PF01381">
    <property type="entry name" value="HTH_3"/>
    <property type="match status" value="2"/>
</dbReference>
<dbReference type="PANTHER" id="PTHR46797:SF23">
    <property type="entry name" value="HTH-TYPE TRANSCRIPTIONAL REGULATOR SUTR"/>
    <property type="match status" value="1"/>
</dbReference>
<sequence>MKKTDDMNEAGMAGLREWIPRSDAQRVAQRLRDRRRALGLTQVELAAAVGVAPPTYVHWERGRVPGTIAAGTVKALEAALQIPDGWLLSQDAPLLPDPVVIAGNVPPCRAAGSAALPMRIPVARCEQIGPHAAQLRKALGLPAAEVARRCGVSSVTLSQWERGVFPKALTGQRLRAWERALMLAPGQLLESPEGKANASNHG</sequence>
<feature type="domain" description="HTH cro/C1-type" evidence="4">
    <location>
        <begin position="31"/>
        <end position="87"/>
    </location>
</feature>
<evidence type="ECO:0000256" key="1">
    <source>
        <dbReference type="ARBA" id="ARBA00023015"/>
    </source>
</evidence>
<dbReference type="OrthoDB" id="9090421at2"/>
<dbReference type="GO" id="GO:0003700">
    <property type="term" value="F:DNA-binding transcription factor activity"/>
    <property type="evidence" value="ECO:0007669"/>
    <property type="project" value="TreeGrafter"/>
</dbReference>
<evidence type="ECO:0000256" key="2">
    <source>
        <dbReference type="ARBA" id="ARBA00023125"/>
    </source>
</evidence>
<dbReference type="GO" id="GO:0003677">
    <property type="term" value="F:DNA binding"/>
    <property type="evidence" value="ECO:0007669"/>
    <property type="project" value="UniProtKB-KW"/>
</dbReference>
<dbReference type="Gene3D" id="1.10.260.40">
    <property type="entry name" value="lambda repressor-like DNA-binding domains"/>
    <property type="match status" value="2"/>
</dbReference>
<dbReference type="KEGG" id="pacp:FAZ97_15695"/>
<dbReference type="CDD" id="cd00093">
    <property type="entry name" value="HTH_XRE"/>
    <property type="match status" value="2"/>
</dbReference>
<organism evidence="5 6">
    <name type="scientific">Paraburkholderia acidiphila</name>
    <dbReference type="NCBI Taxonomy" id="2571747"/>
    <lineage>
        <taxon>Bacteria</taxon>
        <taxon>Pseudomonadati</taxon>
        <taxon>Pseudomonadota</taxon>
        <taxon>Betaproteobacteria</taxon>
        <taxon>Burkholderiales</taxon>
        <taxon>Burkholderiaceae</taxon>
        <taxon>Paraburkholderia</taxon>
    </lineage>
</organism>
<dbReference type="AlphaFoldDB" id="A0A7Z2G747"/>
<evidence type="ECO:0000313" key="5">
    <source>
        <dbReference type="EMBL" id="QGZ56430.1"/>
    </source>
</evidence>
<dbReference type="SMART" id="SM00530">
    <property type="entry name" value="HTH_XRE"/>
    <property type="match status" value="2"/>
</dbReference>